<organism evidence="1">
    <name type="scientific">freshwater metagenome</name>
    <dbReference type="NCBI Taxonomy" id="449393"/>
    <lineage>
        <taxon>unclassified sequences</taxon>
        <taxon>metagenomes</taxon>
        <taxon>ecological metagenomes</taxon>
    </lineage>
</organism>
<sequence>MTRATLIDARSVGGVPERLVEDRDLEADVTRALGVLNDVIRVHRIAADDPALVPLTRSRVTVTRVGIGAGDLVADGRWDHAVTLPPAPTARGRTALEPTQRLAAVLGGRDVVLACEVLVLRAREDADAGRWREAAFQLRVGLEAALAEFAPWAGQGDIDARISELRSLREATGALANGALERGLDDAQIGQARNVLERLESALRSRAALACA</sequence>
<dbReference type="EMBL" id="CAFBMX010000007">
    <property type="protein sequence ID" value="CAB4936449.1"/>
    <property type="molecule type" value="Genomic_DNA"/>
</dbReference>
<dbReference type="AlphaFoldDB" id="A0A6J7J008"/>
<accession>A0A6J7J008</accession>
<reference evidence="1" key="1">
    <citation type="submission" date="2020-05" db="EMBL/GenBank/DDBJ databases">
        <authorList>
            <person name="Chiriac C."/>
            <person name="Salcher M."/>
            <person name="Ghai R."/>
            <person name="Kavagutti S V."/>
        </authorList>
    </citation>
    <scope>NUCLEOTIDE SEQUENCE</scope>
</reference>
<evidence type="ECO:0000313" key="1">
    <source>
        <dbReference type="EMBL" id="CAB4936449.1"/>
    </source>
</evidence>
<gene>
    <name evidence="1" type="ORF">UFOPK3674_01507</name>
</gene>
<name>A0A6J7J008_9ZZZZ</name>
<protein>
    <submittedName>
        <fullName evidence="1">Unannotated protein</fullName>
    </submittedName>
</protein>
<proteinExistence type="predicted"/>